<gene>
    <name evidence="1" type="ORF">VA7868_02462</name>
</gene>
<accession>A0A1M5Z9E5</accession>
<dbReference type="STRING" id="1216006.VA7868_02462"/>
<dbReference type="EMBL" id="FQXZ01000024">
    <property type="protein sequence ID" value="SHI20851.1"/>
    <property type="molecule type" value="Genomic_DNA"/>
</dbReference>
<dbReference type="InterPro" id="IPR008861">
    <property type="entry name" value="GpX-like"/>
</dbReference>
<dbReference type="AlphaFoldDB" id="A0A1M5Z9E5"/>
<protein>
    <submittedName>
        <fullName evidence="1">Phage Tail Protein X</fullName>
    </submittedName>
</protein>
<evidence type="ECO:0000313" key="2">
    <source>
        <dbReference type="Proteomes" id="UP000184608"/>
    </source>
</evidence>
<dbReference type="Pfam" id="PF05489">
    <property type="entry name" value="Phage_tail_X"/>
    <property type="match status" value="1"/>
</dbReference>
<proteinExistence type="predicted"/>
<reference evidence="1 2" key="1">
    <citation type="submission" date="2016-11" db="EMBL/GenBank/DDBJ databases">
        <authorList>
            <person name="Jaros S."/>
            <person name="Januszkiewicz K."/>
            <person name="Wedrychowicz H."/>
        </authorList>
    </citation>
    <scope>NUCLEOTIDE SEQUENCE [LARGE SCALE GENOMIC DNA]</scope>
    <source>
        <strain evidence="1 2">CECT 7868</strain>
    </source>
</reference>
<sequence>MQYRTKEGDVVDAICYREYSNAALFVQVYEANPGLADYGPVLPGGLLIELPDISVPDVPELPKISLFD</sequence>
<dbReference type="RefSeq" id="WP_073585061.1">
    <property type="nucleotide sequence ID" value="NZ_FQXZ01000024.1"/>
</dbReference>
<name>A0A1M5Z9E5_9VIBR</name>
<keyword evidence="2" id="KW-1185">Reference proteome</keyword>
<dbReference type="Proteomes" id="UP000184608">
    <property type="component" value="Unassembled WGS sequence"/>
</dbReference>
<organism evidence="1 2">
    <name type="scientific">Vibrio aerogenes CECT 7868</name>
    <dbReference type="NCBI Taxonomy" id="1216006"/>
    <lineage>
        <taxon>Bacteria</taxon>
        <taxon>Pseudomonadati</taxon>
        <taxon>Pseudomonadota</taxon>
        <taxon>Gammaproteobacteria</taxon>
        <taxon>Vibrionales</taxon>
        <taxon>Vibrionaceae</taxon>
        <taxon>Vibrio</taxon>
    </lineage>
</organism>
<evidence type="ECO:0000313" key="1">
    <source>
        <dbReference type="EMBL" id="SHI20851.1"/>
    </source>
</evidence>
<dbReference type="OrthoDB" id="8759063at2"/>